<evidence type="ECO:0000256" key="1">
    <source>
        <dbReference type="SAM" id="SignalP"/>
    </source>
</evidence>
<accession>A0ABR1RR46</accession>
<proteinExistence type="predicted"/>
<keyword evidence="3" id="KW-1185">Reference proteome</keyword>
<keyword evidence="1" id="KW-0732">Signal</keyword>
<protein>
    <submittedName>
        <fullName evidence="2">Uncharacterized protein</fullName>
    </submittedName>
</protein>
<name>A0ABR1RR46_9PEZI</name>
<dbReference type="Proteomes" id="UP001444661">
    <property type="component" value="Unassembled WGS sequence"/>
</dbReference>
<feature type="chain" id="PRO_5046459498" evidence="1">
    <location>
        <begin position="21"/>
        <end position="100"/>
    </location>
</feature>
<organism evidence="2 3">
    <name type="scientific">Apiospora rasikravindrae</name>
    <dbReference type="NCBI Taxonomy" id="990691"/>
    <lineage>
        <taxon>Eukaryota</taxon>
        <taxon>Fungi</taxon>
        <taxon>Dikarya</taxon>
        <taxon>Ascomycota</taxon>
        <taxon>Pezizomycotina</taxon>
        <taxon>Sordariomycetes</taxon>
        <taxon>Xylariomycetidae</taxon>
        <taxon>Amphisphaeriales</taxon>
        <taxon>Apiosporaceae</taxon>
        <taxon>Apiospora</taxon>
    </lineage>
</organism>
<comment type="caution">
    <text evidence="2">The sequence shown here is derived from an EMBL/GenBank/DDBJ whole genome shotgun (WGS) entry which is preliminary data.</text>
</comment>
<dbReference type="EMBL" id="JAQQWK010000013">
    <property type="protein sequence ID" value="KAK8017424.1"/>
    <property type="molecule type" value="Genomic_DNA"/>
</dbReference>
<evidence type="ECO:0000313" key="3">
    <source>
        <dbReference type="Proteomes" id="UP001444661"/>
    </source>
</evidence>
<reference evidence="2 3" key="1">
    <citation type="submission" date="2023-01" db="EMBL/GenBank/DDBJ databases">
        <title>Analysis of 21 Apiospora genomes using comparative genomics revels a genus with tremendous synthesis potential of carbohydrate active enzymes and secondary metabolites.</title>
        <authorList>
            <person name="Sorensen T."/>
        </authorList>
    </citation>
    <scope>NUCLEOTIDE SEQUENCE [LARGE SCALE GENOMIC DNA]</scope>
    <source>
        <strain evidence="2 3">CBS 33761</strain>
    </source>
</reference>
<sequence>MRFSTTFLLLAASAGTLVSAGIDFCHPTYCKLGDSCHEDIEGAHCCDGLEIRDVLQCQDGKWQIRNACENPDDRCACTSDNDIICEPIFKPEPAPHGGWP</sequence>
<feature type="signal peptide" evidence="1">
    <location>
        <begin position="1"/>
        <end position="20"/>
    </location>
</feature>
<gene>
    <name evidence="2" type="ORF">PG993_013750</name>
</gene>
<evidence type="ECO:0000313" key="2">
    <source>
        <dbReference type="EMBL" id="KAK8017424.1"/>
    </source>
</evidence>